<dbReference type="RefSeq" id="WP_129068198.1">
    <property type="nucleotide sequence ID" value="NZ_RDFA01000002.1"/>
</dbReference>
<dbReference type="EMBL" id="RDFA01000002">
    <property type="protein sequence ID" value="RXK50236.1"/>
    <property type="molecule type" value="Genomic_DNA"/>
</dbReference>
<feature type="transmembrane region" description="Helical" evidence="2">
    <location>
        <begin position="36"/>
        <end position="69"/>
    </location>
</feature>
<protein>
    <recommendedName>
        <fullName evidence="5">LITAF domain-containing protein</fullName>
    </recommendedName>
</protein>
<sequence>MAGGDQTGNYRKTDDRYCTNCQQVVSPKRRLSYFGLFGTVIVSMMFFTFVSASLLFGFMLGGLCGYLGYNGYPRSMDEPTCPLCNAQDLEHPETQNSVTGRRQQHSDEEWNWTE</sequence>
<comment type="caution">
    <text evidence="3">The sequence shown here is derived from an EMBL/GenBank/DDBJ whole genome shotgun (WGS) entry which is preliminary data.</text>
</comment>
<name>A0A498L274_9EURY</name>
<evidence type="ECO:0000313" key="4">
    <source>
        <dbReference type="Proteomes" id="UP000289691"/>
    </source>
</evidence>
<feature type="region of interest" description="Disordered" evidence="1">
    <location>
        <begin position="92"/>
        <end position="114"/>
    </location>
</feature>
<evidence type="ECO:0008006" key="5">
    <source>
        <dbReference type="Google" id="ProtNLM"/>
    </source>
</evidence>
<keyword evidence="2" id="KW-1133">Transmembrane helix</keyword>
<reference evidence="3 4" key="1">
    <citation type="submission" date="2019-01" db="EMBL/GenBank/DDBJ databases">
        <title>Halorientalis sp. F13-25 a new haloarchaeum isolated from hypersaline water.</title>
        <authorList>
            <person name="Ana D.-V."/>
            <person name="Cristina S.-P."/>
            <person name="Antonio V."/>
        </authorList>
    </citation>
    <scope>NUCLEOTIDE SEQUENCE [LARGE SCALE GENOMIC DNA]</scope>
    <source>
        <strain evidence="3 4">F13-25</strain>
    </source>
</reference>
<gene>
    <name evidence="3" type="ORF">EAF64_06650</name>
</gene>
<organism evidence="3 4">
    <name type="scientific">Halorientalis pallida</name>
    <dbReference type="NCBI Taxonomy" id="2479928"/>
    <lineage>
        <taxon>Archaea</taxon>
        <taxon>Methanobacteriati</taxon>
        <taxon>Methanobacteriota</taxon>
        <taxon>Stenosarchaea group</taxon>
        <taxon>Halobacteria</taxon>
        <taxon>Halobacteriales</taxon>
        <taxon>Haloarculaceae</taxon>
        <taxon>Halorientalis</taxon>
    </lineage>
</organism>
<keyword evidence="2" id="KW-0812">Transmembrane</keyword>
<evidence type="ECO:0000256" key="2">
    <source>
        <dbReference type="SAM" id="Phobius"/>
    </source>
</evidence>
<evidence type="ECO:0000313" key="3">
    <source>
        <dbReference type="EMBL" id="RXK50236.1"/>
    </source>
</evidence>
<accession>A0A498L274</accession>
<dbReference type="AlphaFoldDB" id="A0A498L274"/>
<keyword evidence="4" id="KW-1185">Reference proteome</keyword>
<dbReference type="Proteomes" id="UP000289691">
    <property type="component" value="Unassembled WGS sequence"/>
</dbReference>
<evidence type="ECO:0000256" key="1">
    <source>
        <dbReference type="SAM" id="MobiDB-lite"/>
    </source>
</evidence>
<keyword evidence="2" id="KW-0472">Membrane</keyword>
<proteinExistence type="predicted"/>